<dbReference type="Gene3D" id="2.120.10.30">
    <property type="entry name" value="TolB, C-terminal domain"/>
    <property type="match status" value="1"/>
</dbReference>
<dbReference type="InterPro" id="IPR011042">
    <property type="entry name" value="6-blade_b-propeller_TolB-like"/>
</dbReference>
<evidence type="ECO:0000313" key="4">
    <source>
        <dbReference type="Proteomes" id="UP000607197"/>
    </source>
</evidence>
<reference evidence="3" key="1">
    <citation type="journal article" date="2014" name="Int. J. Syst. Evol. Microbiol.">
        <title>Complete genome sequence of Corynebacterium casei LMG S-19264T (=DSM 44701T), isolated from a smear-ripened cheese.</title>
        <authorList>
            <consortium name="US DOE Joint Genome Institute (JGI-PGF)"/>
            <person name="Walter F."/>
            <person name="Albersmeier A."/>
            <person name="Kalinowski J."/>
            <person name="Ruckert C."/>
        </authorList>
    </citation>
    <scope>NUCLEOTIDE SEQUENCE</scope>
    <source>
        <strain evidence="3">JCM 19596</strain>
    </source>
</reference>
<name>A0A830FG35_9EURY</name>
<protein>
    <recommendedName>
        <fullName evidence="2">Glucose/Sorbosone dehydrogenase domain-containing protein</fullName>
    </recommendedName>
</protein>
<dbReference type="PANTHER" id="PTHR19328">
    <property type="entry name" value="HEDGEHOG-INTERACTING PROTEIN"/>
    <property type="match status" value="1"/>
</dbReference>
<dbReference type="AlphaFoldDB" id="A0A830FG35"/>
<keyword evidence="4" id="KW-1185">Reference proteome</keyword>
<dbReference type="EMBL" id="BMPG01000001">
    <property type="protein sequence ID" value="GGL51658.1"/>
    <property type="molecule type" value="Genomic_DNA"/>
</dbReference>
<dbReference type="InterPro" id="IPR012938">
    <property type="entry name" value="Glc/Sorbosone_DH"/>
</dbReference>
<evidence type="ECO:0000256" key="1">
    <source>
        <dbReference type="SAM" id="MobiDB-lite"/>
    </source>
</evidence>
<organism evidence="3 4">
    <name type="scientific">Halocalculus aciditolerans</name>
    <dbReference type="NCBI Taxonomy" id="1383812"/>
    <lineage>
        <taxon>Archaea</taxon>
        <taxon>Methanobacteriati</taxon>
        <taxon>Methanobacteriota</taxon>
        <taxon>Stenosarchaea group</taxon>
        <taxon>Halobacteria</taxon>
        <taxon>Halobacteriales</taxon>
        <taxon>Halobacteriaceae</taxon>
        <taxon>Halocalculus</taxon>
    </lineage>
</organism>
<feature type="region of interest" description="Disordered" evidence="1">
    <location>
        <begin position="1"/>
        <end position="24"/>
    </location>
</feature>
<dbReference type="InterPro" id="IPR011041">
    <property type="entry name" value="Quinoprot_gluc/sorb_DH_b-prop"/>
</dbReference>
<accession>A0A830FG35</accession>
<proteinExistence type="predicted"/>
<gene>
    <name evidence="3" type="ORF">GCM10009039_07450</name>
</gene>
<dbReference type="Proteomes" id="UP000607197">
    <property type="component" value="Unassembled WGS sequence"/>
</dbReference>
<comment type="caution">
    <text evidence="3">The sequence shown here is derived from an EMBL/GenBank/DDBJ whole genome shotgun (WGS) entry which is preliminary data.</text>
</comment>
<evidence type="ECO:0000313" key="3">
    <source>
        <dbReference type="EMBL" id="GGL51658.1"/>
    </source>
</evidence>
<feature type="domain" description="Glucose/Sorbosone dehydrogenase" evidence="2">
    <location>
        <begin position="42"/>
        <end position="359"/>
    </location>
</feature>
<dbReference type="SUPFAM" id="SSF50952">
    <property type="entry name" value="Soluble quinoprotein glucose dehydrogenase"/>
    <property type="match status" value="1"/>
</dbReference>
<dbReference type="Pfam" id="PF07995">
    <property type="entry name" value="GSDH"/>
    <property type="match status" value="1"/>
</dbReference>
<reference evidence="3" key="2">
    <citation type="submission" date="2020-09" db="EMBL/GenBank/DDBJ databases">
        <authorList>
            <person name="Sun Q."/>
            <person name="Ohkuma M."/>
        </authorList>
    </citation>
    <scope>NUCLEOTIDE SEQUENCE</scope>
    <source>
        <strain evidence="3">JCM 19596</strain>
    </source>
</reference>
<evidence type="ECO:0000259" key="2">
    <source>
        <dbReference type="Pfam" id="PF07995"/>
    </source>
</evidence>
<dbReference type="PANTHER" id="PTHR19328:SF75">
    <property type="entry name" value="ALDOSE SUGAR DEHYDROGENASE YLII"/>
    <property type="match status" value="1"/>
</dbReference>
<sequence>MAAFAGCAGDSGETTPTRVSTDDPRVGVETVASGFVSPVDVAVGGGETFVADQPGRLHRVGEGGATDVALDLRDAIVSLSGYEERGLLGVALHPDFPETPRLYVRYSAPRRDGTPEDYSHTFVLAEFTRTGGAFDRGSERTVLEIPQPQSNHNAGSVVFGPAGYLYVGVGDGGGSGDSGRGHADDWYGANAGGNGQDTDANRLGSILRIDVDERGAGKPYGVPTENPLPDSPYPEQYAWGFRNPWRFGFDDIDSTAAGEQAETLVAADVGQNRYEEVNAVEKGGNYGWNVREGRHCYGSESCPTETPDGAPLVDPVVEYPHEGDGVSGVSVVGGSVYRGDALSALRGEYVFGDWNAQGRLFVATPDGDRWPTRVLPVDGLDPYLTAFGSDSSGELLACTSQSGGLSGTSGRVVRLVPA</sequence>